<dbReference type="PANTHER" id="PTHR11571:SF252">
    <property type="entry name" value="GLUTATHIONE S-TRANSFERASE"/>
    <property type="match status" value="1"/>
</dbReference>
<dbReference type="Gene3D" id="1.20.1050.10">
    <property type="match status" value="1"/>
</dbReference>
<evidence type="ECO:0000313" key="2">
    <source>
        <dbReference type="EMBL" id="CCA15648.1"/>
    </source>
</evidence>
<dbReference type="PANTHER" id="PTHR11571">
    <property type="entry name" value="GLUTATHIONE S-TRANSFERASE"/>
    <property type="match status" value="1"/>
</dbReference>
<dbReference type="CDD" id="cd03039">
    <property type="entry name" value="GST_N_Sigma_like"/>
    <property type="match status" value="2"/>
</dbReference>
<name>F0W3K5_9STRA</name>
<organism evidence="2">
    <name type="scientific">Albugo laibachii Nc14</name>
    <dbReference type="NCBI Taxonomy" id="890382"/>
    <lineage>
        <taxon>Eukaryota</taxon>
        <taxon>Sar</taxon>
        <taxon>Stramenopiles</taxon>
        <taxon>Oomycota</taxon>
        <taxon>Peronosporomycetes</taxon>
        <taxon>Albuginales</taxon>
        <taxon>Albuginaceae</taxon>
        <taxon>Albugo</taxon>
    </lineage>
</organism>
<proteinExistence type="predicted"/>
<dbReference type="AlphaFoldDB" id="F0W3K5"/>
<dbReference type="Gene3D" id="3.40.30.10">
    <property type="entry name" value="Glutaredoxin"/>
    <property type="match status" value="1"/>
</dbReference>
<dbReference type="InterPro" id="IPR004046">
    <property type="entry name" value="GST_C"/>
</dbReference>
<dbReference type="SFLD" id="SFLDS00019">
    <property type="entry name" value="Glutathione_Transferase_(cytos"/>
    <property type="match status" value="1"/>
</dbReference>
<dbReference type="SUPFAM" id="SSF47616">
    <property type="entry name" value="GST C-terminal domain-like"/>
    <property type="match status" value="1"/>
</dbReference>
<dbReference type="InterPro" id="IPR040079">
    <property type="entry name" value="Glutathione_S-Trfase"/>
</dbReference>
<dbReference type="InterPro" id="IPR036282">
    <property type="entry name" value="Glutathione-S-Trfase_C_sf"/>
</dbReference>
<feature type="domain" description="GST N-terminal" evidence="1">
    <location>
        <begin position="181"/>
        <end position="258"/>
    </location>
</feature>
<dbReference type="Pfam" id="PF02798">
    <property type="entry name" value="GST_N"/>
    <property type="match status" value="1"/>
</dbReference>
<evidence type="ECO:0000259" key="1">
    <source>
        <dbReference type="PROSITE" id="PS50404"/>
    </source>
</evidence>
<reference evidence="2" key="1">
    <citation type="journal article" date="2011" name="PLoS Biol.">
        <title>Gene gain and loss during evolution of obligate parasitism in the white rust pathogen of Arabidopsis thaliana.</title>
        <authorList>
            <person name="Kemen E."/>
            <person name="Gardiner A."/>
            <person name="Schultz-Larsen T."/>
            <person name="Kemen A.C."/>
            <person name="Balmuth A.L."/>
            <person name="Robert-Seilaniantz A."/>
            <person name="Bailey K."/>
            <person name="Holub E."/>
            <person name="Studholme D.J."/>
            <person name="Maclean D."/>
            <person name="Jones J.D."/>
        </authorList>
    </citation>
    <scope>NUCLEOTIDE SEQUENCE</scope>
</reference>
<dbReference type="HOGENOM" id="CLU_039475_1_0_1"/>
<gene>
    <name evidence="2" type="primary">AlNc14C13G1567</name>
    <name evidence="2" type="ORF">ALNC14_017910</name>
</gene>
<dbReference type="GO" id="GO:0006749">
    <property type="term" value="P:glutathione metabolic process"/>
    <property type="evidence" value="ECO:0007669"/>
    <property type="project" value="TreeGrafter"/>
</dbReference>
<dbReference type="Gene3D" id="1.20.1050.130">
    <property type="match status" value="1"/>
</dbReference>
<protein>
    <submittedName>
        <fullName evidence="2">Glutathione Stransferase putative</fullName>
    </submittedName>
</protein>
<dbReference type="InterPro" id="IPR050213">
    <property type="entry name" value="GST_superfamily"/>
</dbReference>
<dbReference type="EMBL" id="FR824058">
    <property type="protein sequence ID" value="CCA15648.1"/>
    <property type="molecule type" value="Genomic_DNA"/>
</dbReference>
<accession>F0W3K5</accession>
<dbReference type="SUPFAM" id="SSF52833">
    <property type="entry name" value="Thioredoxin-like"/>
    <property type="match status" value="2"/>
</dbReference>
<sequence>MSPLLILFYFDIKARAEIIRICFAYGNVTYEDRRLTHEQFNALKPTFPLRQVPVLHIGDTVIAQSMAIARYASILSKIYPAEQLDIIRVESVLGCYDEVLSVAGDLISPKADPKTKPAKTKELVEERIPLIFNYIQNLVLGQFVLGNNISIADVAILCMVDYFLSLLEGFDVSKYPKIVTAPPTLVYFDLKARAEIIRICFACGKVPFVDKRVSNEEFAALKPTLPFGQVPVLHAEDFVYPGSMAIVRYASTLAKIYPTDALHVLKVESILGCYDEIAA</sequence>
<dbReference type="GO" id="GO:0004364">
    <property type="term" value="F:glutathione transferase activity"/>
    <property type="evidence" value="ECO:0007669"/>
    <property type="project" value="TreeGrafter"/>
</dbReference>
<dbReference type="PROSITE" id="PS50404">
    <property type="entry name" value="GST_NTER"/>
    <property type="match status" value="2"/>
</dbReference>
<keyword evidence="2" id="KW-0808">Transferase</keyword>
<reference evidence="2" key="2">
    <citation type="submission" date="2011-02" db="EMBL/GenBank/DDBJ databases">
        <authorList>
            <person name="MacLean D."/>
        </authorList>
    </citation>
    <scope>NUCLEOTIDE SEQUENCE</scope>
</reference>
<dbReference type="InterPro" id="IPR036249">
    <property type="entry name" value="Thioredoxin-like_sf"/>
</dbReference>
<feature type="domain" description="GST N-terminal" evidence="1">
    <location>
        <begin position="3"/>
        <end position="80"/>
    </location>
</feature>
<dbReference type="Pfam" id="PF14497">
    <property type="entry name" value="GST_C_3"/>
    <property type="match status" value="1"/>
</dbReference>
<dbReference type="InterPro" id="IPR004045">
    <property type="entry name" value="Glutathione_S-Trfase_N"/>
</dbReference>
<dbReference type="CDD" id="cd03192">
    <property type="entry name" value="GST_C_Sigma_like"/>
    <property type="match status" value="1"/>
</dbReference>